<reference evidence="9" key="1">
    <citation type="journal article" date="2012" name="Science">
        <title>The Paleozoic origin of enzymatic lignin decomposition reconstructed from 31 fungal genomes.</title>
        <authorList>
            <person name="Floudas D."/>
            <person name="Binder M."/>
            <person name="Riley R."/>
            <person name="Barry K."/>
            <person name="Blanchette R.A."/>
            <person name="Henrissat B."/>
            <person name="Martinez A.T."/>
            <person name="Otillar R."/>
            <person name="Spatafora J.W."/>
            <person name="Yadav J.S."/>
            <person name="Aerts A."/>
            <person name="Benoit I."/>
            <person name="Boyd A."/>
            <person name="Carlson A."/>
            <person name="Copeland A."/>
            <person name="Coutinho P.M."/>
            <person name="de Vries R.P."/>
            <person name="Ferreira P."/>
            <person name="Findley K."/>
            <person name="Foster B."/>
            <person name="Gaskell J."/>
            <person name="Glotzer D."/>
            <person name="Gorecki P."/>
            <person name="Heitman J."/>
            <person name="Hesse C."/>
            <person name="Hori C."/>
            <person name="Igarashi K."/>
            <person name="Jurgens J.A."/>
            <person name="Kallen N."/>
            <person name="Kersten P."/>
            <person name="Kohler A."/>
            <person name="Kuees U."/>
            <person name="Kumar T.K.A."/>
            <person name="Kuo A."/>
            <person name="LaButti K."/>
            <person name="Larrondo L.F."/>
            <person name="Lindquist E."/>
            <person name="Ling A."/>
            <person name="Lombard V."/>
            <person name="Lucas S."/>
            <person name="Lundell T."/>
            <person name="Martin R."/>
            <person name="McLaughlin D.J."/>
            <person name="Morgenstern I."/>
            <person name="Morin E."/>
            <person name="Murat C."/>
            <person name="Nagy L.G."/>
            <person name="Nolan M."/>
            <person name="Ohm R.A."/>
            <person name="Patyshakuliyeva A."/>
            <person name="Rokas A."/>
            <person name="Ruiz-Duenas F.J."/>
            <person name="Sabat G."/>
            <person name="Salamov A."/>
            <person name="Samejima M."/>
            <person name="Schmutz J."/>
            <person name="Slot J.C."/>
            <person name="St John F."/>
            <person name="Stenlid J."/>
            <person name="Sun H."/>
            <person name="Sun S."/>
            <person name="Syed K."/>
            <person name="Tsang A."/>
            <person name="Wiebenga A."/>
            <person name="Young D."/>
            <person name="Pisabarro A."/>
            <person name="Eastwood D.C."/>
            <person name="Martin F."/>
            <person name="Cullen D."/>
            <person name="Grigoriev I.V."/>
            <person name="Hibbett D.S."/>
        </authorList>
    </citation>
    <scope>NUCLEOTIDE SEQUENCE [LARGE SCALE GENOMIC DNA]</scope>
    <source>
        <strain evidence="9">HHB-11173 SS5</strain>
    </source>
</reference>
<dbReference type="PANTHER" id="PTHR24269">
    <property type="entry name" value="KREMEN PROTEIN"/>
    <property type="match status" value="1"/>
</dbReference>
<evidence type="ECO:0000313" key="8">
    <source>
        <dbReference type="EMBL" id="EIN04662.1"/>
    </source>
</evidence>
<keyword evidence="9" id="KW-1185">Reference proteome</keyword>
<name>R7S4D5_PUNST</name>
<feature type="domain" description="WSC" evidence="7">
    <location>
        <begin position="15"/>
        <end position="110"/>
    </location>
</feature>
<dbReference type="GeneID" id="18876805"/>
<dbReference type="InterPro" id="IPR051836">
    <property type="entry name" value="Kremen_rcpt"/>
</dbReference>
<dbReference type="Pfam" id="PF01822">
    <property type="entry name" value="WSC"/>
    <property type="match status" value="1"/>
</dbReference>
<dbReference type="RefSeq" id="XP_007388055.1">
    <property type="nucleotide sequence ID" value="XM_007387993.1"/>
</dbReference>
<evidence type="ECO:0000256" key="2">
    <source>
        <dbReference type="ARBA" id="ARBA00022692"/>
    </source>
</evidence>
<evidence type="ECO:0000256" key="3">
    <source>
        <dbReference type="ARBA" id="ARBA00022729"/>
    </source>
</evidence>
<dbReference type="AlphaFoldDB" id="R7S4D5"/>
<dbReference type="OrthoDB" id="5985073at2759"/>
<evidence type="ECO:0000313" key="9">
    <source>
        <dbReference type="Proteomes" id="UP000054196"/>
    </source>
</evidence>
<accession>R7S4D5</accession>
<keyword evidence="2" id="KW-0812">Transmembrane</keyword>
<organism evidence="8 9">
    <name type="scientific">Punctularia strigosozonata (strain HHB-11173)</name>
    <name type="common">White-rot fungus</name>
    <dbReference type="NCBI Taxonomy" id="741275"/>
    <lineage>
        <taxon>Eukaryota</taxon>
        <taxon>Fungi</taxon>
        <taxon>Dikarya</taxon>
        <taxon>Basidiomycota</taxon>
        <taxon>Agaricomycotina</taxon>
        <taxon>Agaricomycetes</taxon>
        <taxon>Corticiales</taxon>
        <taxon>Punctulariaceae</taxon>
        <taxon>Punctularia</taxon>
    </lineage>
</organism>
<dbReference type="HOGENOM" id="CLU_1846118_0_0_1"/>
<dbReference type="InterPro" id="IPR002889">
    <property type="entry name" value="WSC_carb-bd"/>
</dbReference>
<gene>
    <name evidence="8" type="ORF">PUNSTDRAFT_116327</name>
</gene>
<dbReference type="EMBL" id="JH687553">
    <property type="protein sequence ID" value="EIN04662.1"/>
    <property type="molecule type" value="Genomic_DNA"/>
</dbReference>
<protein>
    <submittedName>
        <fullName evidence="8">WSC-domain-containing protein</fullName>
    </submittedName>
</protein>
<proteinExistence type="predicted"/>
<keyword evidence="6" id="KW-0325">Glycoprotein</keyword>
<dbReference type="PROSITE" id="PS51212">
    <property type="entry name" value="WSC"/>
    <property type="match status" value="1"/>
</dbReference>
<keyword evidence="5" id="KW-0472">Membrane</keyword>
<evidence type="ECO:0000256" key="5">
    <source>
        <dbReference type="ARBA" id="ARBA00023136"/>
    </source>
</evidence>
<dbReference type="OMA" id="TRFECAT"/>
<dbReference type="Proteomes" id="UP000054196">
    <property type="component" value="Unassembled WGS sequence"/>
</dbReference>
<evidence type="ECO:0000256" key="4">
    <source>
        <dbReference type="ARBA" id="ARBA00022989"/>
    </source>
</evidence>
<dbReference type="PANTHER" id="PTHR24269:SF16">
    <property type="entry name" value="PROTEIN SLG1"/>
    <property type="match status" value="1"/>
</dbReference>
<sequence length="139" mass="14656">MSTRPQRPPVSPVGWTTRFECATDVPTRVLADIETLLLDDNAPATCIAACAADGFTFAGVEFSDECHCGTGFAGGVPPQVAPTSNCDMACTGDADQTCGGVWSIEASMLVSRSSVLAIDVRSFVRSSRLPVPTETARRR</sequence>
<dbReference type="KEGG" id="psq:PUNSTDRAFT_116327"/>
<evidence type="ECO:0000259" key="7">
    <source>
        <dbReference type="PROSITE" id="PS51212"/>
    </source>
</evidence>
<keyword evidence="3" id="KW-0732">Signal</keyword>
<evidence type="ECO:0000256" key="6">
    <source>
        <dbReference type="ARBA" id="ARBA00023180"/>
    </source>
</evidence>
<dbReference type="SMART" id="SM00321">
    <property type="entry name" value="WSC"/>
    <property type="match status" value="1"/>
</dbReference>
<dbReference type="GO" id="GO:0005886">
    <property type="term" value="C:plasma membrane"/>
    <property type="evidence" value="ECO:0007669"/>
    <property type="project" value="TreeGrafter"/>
</dbReference>
<keyword evidence="4" id="KW-1133">Transmembrane helix</keyword>
<evidence type="ECO:0000256" key="1">
    <source>
        <dbReference type="ARBA" id="ARBA00004167"/>
    </source>
</evidence>
<comment type="subcellular location">
    <subcellularLocation>
        <location evidence="1">Membrane</location>
        <topology evidence="1">Single-pass membrane protein</topology>
    </subcellularLocation>
</comment>